<dbReference type="AlphaFoldDB" id="A0A290QDC1"/>
<feature type="domain" description="Acetyl xylan esterase" evidence="3">
    <location>
        <begin position="1"/>
        <end position="321"/>
    </location>
</feature>
<proteinExistence type="predicted"/>
<dbReference type="InterPro" id="IPR008391">
    <property type="entry name" value="AXE1_dom"/>
</dbReference>
<gene>
    <name evidence="4" type="ORF">CMV30_19135</name>
</gene>
<dbReference type="Gene3D" id="3.40.50.1820">
    <property type="entry name" value="alpha/beta hydrolase"/>
    <property type="match status" value="1"/>
</dbReference>
<dbReference type="InterPro" id="IPR029058">
    <property type="entry name" value="AB_hydrolase_fold"/>
</dbReference>
<dbReference type="OrthoDB" id="9770528at2"/>
<dbReference type="PANTHER" id="PTHR40111">
    <property type="entry name" value="CEPHALOSPORIN-C DEACETYLASE"/>
    <property type="match status" value="1"/>
</dbReference>
<name>A0A290QDC1_9BACT</name>
<dbReference type="SUPFAM" id="SSF53474">
    <property type="entry name" value="alpha/beta-Hydrolases"/>
    <property type="match status" value="1"/>
</dbReference>
<keyword evidence="5" id="KW-1185">Reference proteome</keyword>
<feature type="active site" description="Charge relay system" evidence="1">
    <location>
        <position position="307"/>
    </location>
</feature>
<reference evidence="4 5" key="1">
    <citation type="submission" date="2017-09" db="EMBL/GenBank/DDBJ databases">
        <title>Complete genome sequence of Verrucomicrobial strain HZ-65, isolated from freshwater.</title>
        <authorList>
            <person name="Choi A."/>
        </authorList>
    </citation>
    <scope>NUCLEOTIDE SEQUENCE [LARGE SCALE GENOMIC DNA]</scope>
    <source>
        <strain evidence="4 5">HZ-65</strain>
    </source>
</reference>
<dbReference type="InterPro" id="IPR039069">
    <property type="entry name" value="CE7"/>
</dbReference>
<feature type="active site" description="Charge relay system" evidence="1">
    <location>
        <position position="278"/>
    </location>
</feature>
<evidence type="ECO:0000256" key="2">
    <source>
        <dbReference type="PIRSR" id="PIRSR639069-2"/>
    </source>
</evidence>
<dbReference type="PANTHER" id="PTHR40111:SF1">
    <property type="entry name" value="CEPHALOSPORIN-C DEACETYLASE"/>
    <property type="match status" value="1"/>
</dbReference>
<dbReference type="KEGG" id="vbh:CMV30_19135"/>
<sequence>MPLIDKPLAELKKYRGLNPRPTNFDAYWRESLAELDALDPQITLIPNKTIKPAHAECFDLWFTGVGGARIHAKYLRPKSAANASETHPALLQFHGYSGNSGDWADKLNFVHEGFCVAALDVRGQGGQSEDVGGVKGNTLQGQIIRGLDDPDAKKLLFRAIFLDTALLARVVMSLPEIDATRVGAMGASQGGALTLACAALEPRIKRAASIFPFLCDYQRVWEMDQAKDAYQELRNYFRSFDPRHENEKNVFEKLGYIDCQHLAPRIKAEVLMLTGLMDTICPPSTQFAAYNKIKSKKRMIVYPDFGHEGLPGSGDALFEFFRDL</sequence>
<organism evidence="4 5">
    <name type="scientific">Nibricoccus aquaticus</name>
    <dbReference type="NCBI Taxonomy" id="2576891"/>
    <lineage>
        <taxon>Bacteria</taxon>
        <taxon>Pseudomonadati</taxon>
        <taxon>Verrucomicrobiota</taxon>
        <taxon>Opitutia</taxon>
        <taxon>Opitutales</taxon>
        <taxon>Opitutaceae</taxon>
        <taxon>Nibricoccus</taxon>
    </lineage>
</organism>
<feature type="active site" description="Nucleophile" evidence="1">
    <location>
        <position position="188"/>
    </location>
</feature>
<protein>
    <submittedName>
        <fullName evidence="4">Acetylesterase</fullName>
    </submittedName>
</protein>
<dbReference type="EMBL" id="CP023344">
    <property type="protein sequence ID" value="ATC66247.1"/>
    <property type="molecule type" value="Genomic_DNA"/>
</dbReference>
<evidence type="ECO:0000313" key="4">
    <source>
        <dbReference type="EMBL" id="ATC66247.1"/>
    </source>
</evidence>
<dbReference type="Pfam" id="PF05448">
    <property type="entry name" value="AXE1"/>
    <property type="match status" value="1"/>
</dbReference>
<dbReference type="RefSeq" id="WP_096057875.1">
    <property type="nucleotide sequence ID" value="NZ_CP023344.1"/>
</dbReference>
<dbReference type="GO" id="GO:0005976">
    <property type="term" value="P:polysaccharide metabolic process"/>
    <property type="evidence" value="ECO:0007669"/>
    <property type="project" value="TreeGrafter"/>
</dbReference>
<evidence type="ECO:0000256" key="1">
    <source>
        <dbReference type="PIRSR" id="PIRSR639069-1"/>
    </source>
</evidence>
<feature type="binding site" evidence="2">
    <location>
        <position position="96"/>
    </location>
    <ligand>
        <name>substrate</name>
    </ligand>
</feature>
<dbReference type="GO" id="GO:0052689">
    <property type="term" value="F:carboxylic ester hydrolase activity"/>
    <property type="evidence" value="ECO:0007669"/>
    <property type="project" value="TreeGrafter"/>
</dbReference>
<accession>A0A290QDC1</accession>
<evidence type="ECO:0000259" key="3">
    <source>
        <dbReference type="Pfam" id="PF05448"/>
    </source>
</evidence>
<evidence type="ECO:0000313" key="5">
    <source>
        <dbReference type="Proteomes" id="UP000217265"/>
    </source>
</evidence>
<dbReference type="Proteomes" id="UP000217265">
    <property type="component" value="Chromosome"/>
</dbReference>